<reference evidence="3 4" key="1">
    <citation type="submission" date="2024-01" db="EMBL/GenBank/DDBJ databases">
        <title>The genomes of 5 underutilized Papilionoideae crops provide insights into root nodulation and disease resistanc.</title>
        <authorList>
            <person name="Jiang F."/>
        </authorList>
    </citation>
    <scope>NUCLEOTIDE SEQUENCE [LARGE SCALE GENOMIC DNA]</scope>
    <source>
        <strain evidence="3">LVBAO_FW01</strain>
        <tissue evidence="3">Leaves</tissue>
    </source>
</reference>
<dbReference type="PANTHER" id="PTHR33621">
    <property type="entry name" value="ASPARTIC/GLUTAMIC ACID-RICH PROTEIN"/>
    <property type="match status" value="1"/>
</dbReference>
<evidence type="ECO:0000256" key="1">
    <source>
        <dbReference type="SAM" id="Coils"/>
    </source>
</evidence>
<evidence type="ECO:0000256" key="2">
    <source>
        <dbReference type="SAM" id="MobiDB-lite"/>
    </source>
</evidence>
<feature type="coiled-coil region" evidence="1">
    <location>
        <begin position="665"/>
        <end position="721"/>
    </location>
</feature>
<evidence type="ECO:0000313" key="4">
    <source>
        <dbReference type="Proteomes" id="UP001367508"/>
    </source>
</evidence>
<proteinExistence type="predicted"/>
<keyword evidence="1" id="KW-0175">Coiled coil</keyword>
<dbReference type="Proteomes" id="UP001367508">
    <property type="component" value="Unassembled WGS sequence"/>
</dbReference>
<feature type="compositionally biased region" description="Basic and acidic residues" evidence="2">
    <location>
        <begin position="566"/>
        <end position="575"/>
    </location>
</feature>
<feature type="region of interest" description="Disordered" evidence="2">
    <location>
        <begin position="612"/>
        <end position="638"/>
    </location>
</feature>
<keyword evidence="4" id="KW-1185">Reference proteome</keyword>
<feature type="region of interest" description="Disordered" evidence="2">
    <location>
        <begin position="557"/>
        <end position="577"/>
    </location>
</feature>
<name>A0AAN9K914_CANGL</name>
<feature type="region of interest" description="Disordered" evidence="2">
    <location>
        <begin position="424"/>
        <end position="449"/>
    </location>
</feature>
<feature type="compositionally biased region" description="Basic and acidic residues" evidence="2">
    <location>
        <begin position="301"/>
        <end position="311"/>
    </location>
</feature>
<dbReference type="EMBL" id="JAYMYQ010000009">
    <property type="protein sequence ID" value="KAK7312161.1"/>
    <property type="molecule type" value="Genomic_DNA"/>
</dbReference>
<evidence type="ECO:0000313" key="3">
    <source>
        <dbReference type="EMBL" id="KAK7312161.1"/>
    </source>
</evidence>
<feature type="compositionally biased region" description="Basic and acidic residues" evidence="2">
    <location>
        <begin position="737"/>
        <end position="752"/>
    </location>
</feature>
<feature type="region of interest" description="Disordered" evidence="2">
    <location>
        <begin position="734"/>
        <end position="754"/>
    </location>
</feature>
<dbReference type="AlphaFoldDB" id="A0AAN9K914"/>
<feature type="region of interest" description="Disordered" evidence="2">
    <location>
        <begin position="291"/>
        <end position="311"/>
    </location>
</feature>
<gene>
    <name evidence="3" type="ORF">VNO77_35818</name>
</gene>
<protein>
    <submittedName>
        <fullName evidence="3">Uncharacterized protein</fullName>
    </submittedName>
</protein>
<feature type="compositionally biased region" description="Acidic residues" evidence="2">
    <location>
        <begin position="131"/>
        <end position="140"/>
    </location>
</feature>
<feature type="compositionally biased region" description="Acidic residues" evidence="2">
    <location>
        <begin position="622"/>
        <end position="635"/>
    </location>
</feature>
<feature type="region of interest" description="Disordered" evidence="2">
    <location>
        <begin position="62"/>
        <end position="168"/>
    </location>
</feature>
<sequence length="928" mass="100726">MDFHTLSRKQLQTLCKKNKIPANITNVAMADALAALNQIEGMDEFLNPKEVDAGTPDVRRASAQRKAVRGEAEGSKAKASTRPQRGAKAGIAEGVVEEENKDANVPVTPAVSRRRATAVSTRRKKESEMVVLDDDDDDDDYKNGFQGKPANVPKTPAAAPSSRTRATGRSICTKIKTPSGNSVQSTYNTRRSVRLLEKNLSKMNLMDTEDMGFAKIDDASQELSDVSQQVQDSSNTDKGASLQTVSAVVSENDHELEVSSLENNTEYGCQLNDSGSDVKSVFVTENDMGAGVQAEQQEDAEPQKVTDSEAEPHDANLKLEGIGDSNETGSELLLPVLEESCRSCELETESKECVGAREDAFPVEASKDAFQEVSDQHIAAFPVVVPDDVSVDVTDEDVAGSIPRTSVRDASVSLKEFVECNIHDQGLNEGDDNHDKNNGPQNDGEPHHSNLKVEGVCVVICDHSDEAGSVVIPLLEETSDSSEPDIENKECVGAMQDALPVKASSSGPFMEVIDHIAALTVMEPDDVSDQDAAGSPPMSSVKDASMRLKEFIGCNIDEADEGSDEGGDKQEKTNETDLEPMYYVDEKVADEKDLATSDMVLELGLSTFCSSGEHQEELLEEKPEESEESREETETIDNVSDVICENSVAVVQLFPESSADGNESMEVKNIEAEDHNNNSENLEDEAQANENVNLESSLLDVEAEEDQKNNSETLEAEAQARENVTLQSPLLDVEAEEDHKKNSENLEAEESKGCAAEDSVLDANNAFSTVLNGPQIPIVLHQVSIESTGSHTASCVLSCNSNELVDCDVVSEDAAIIIREPRVSLENMTIAPMHEQKTGDVMIQSVVCEQLKGDMLNADMMKENLATDELHKKSVGELKRMLKRLTLDDQSNCKKTIDVVKVQEVKKRTALQALPQNKMTTGDARNDG</sequence>
<organism evidence="3 4">
    <name type="scientific">Canavalia gladiata</name>
    <name type="common">Sword bean</name>
    <name type="synonym">Dolichos gladiatus</name>
    <dbReference type="NCBI Taxonomy" id="3824"/>
    <lineage>
        <taxon>Eukaryota</taxon>
        <taxon>Viridiplantae</taxon>
        <taxon>Streptophyta</taxon>
        <taxon>Embryophyta</taxon>
        <taxon>Tracheophyta</taxon>
        <taxon>Spermatophyta</taxon>
        <taxon>Magnoliopsida</taxon>
        <taxon>eudicotyledons</taxon>
        <taxon>Gunneridae</taxon>
        <taxon>Pentapetalae</taxon>
        <taxon>rosids</taxon>
        <taxon>fabids</taxon>
        <taxon>Fabales</taxon>
        <taxon>Fabaceae</taxon>
        <taxon>Papilionoideae</taxon>
        <taxon>50 kb inversion clade</taxon>
        <taxon>NPAAA clade</taxon>
        <taxon>indigoferoid/millettioid clade</taxon>
        <taxon>Phaseoleae</taxon>
        <taxon>Canavalia</taxon>
    </lineage>
</organism>
<comment type="caution">
    <text evidence="3">The sequence shown here is derived from an EMBL/GenBank/DDBJ whole genome shotgun (WGS) entry which is preliminary data.</text>
</comment>
<accession>A0AAN9K914</accession>
<dbReference type="PANTHER" id="PTHR33621:SF2">
    <property type="entry name" value="RIBOSOMAL L1 DOMAIN-CONTAINING PROTEIN"/>
    <property type="match status" value="1"/>
</dbReference>
<feature type="compositionally biased region" description="Basic residues" evidence="2">
    <location>
        <begin position="112"/>
        <end position="124"/>
    </location>
</feature>